<name>A0A6J4NUA8_9ACTN</name>
<organism evidence="2">
    <name type="scientific">uncultured Nocardioides sp</name>
    <dbReference type="NCBI Taxonomy" id="198441"/>
    <lineage>
        <taxon>Bacteria</taxon>
        <taxon>Bacillati</taxon>
        <taxon>Actinomycetota</taxon>
        <taxon>Actinomycetes</taxon>
        <taxon>Propionibacteriales</taxon>
        <taxon>Nocardioidaceae</taxon>
        <taxon>Nocardioides</taxon>
        <taxon>environmental samples</taxon>
    </lineage>
</organism>
<gene>
    <name evidence="2" type="ORF">AVDCRST_MAG06-1772</name>
</gene>
<dbReference type="AlphaFoldDB" id="A0A6J4NUA8"/>
<feature type="compositionally biased region" description="Basic and acidic residues" evidence="1">
    <location>
        <begin position="16"/>
        <end position="34"/>
    </location>
</feature>
<protein>
    <submittedName>
        <fullName evidence="2">Uncharacterized protein</fullName>
    </submittedName>
</protein>
<proteinExistence type="predicted"/>
<reference evidence="2" key="1">
    <citation type="submission" date="2020-02" db="EMBL/GenBank/DDBJ databases">
        <authorList>
            <person name="Meier V. D."/>
        </authorList>
    </citation>
    <scope>NUCLEOTIDE SEQUENCE</scope>
    <source>
        <strain evidence="2">AVDCRST_MAG06</strain>
    </source>
</reference>
<sequence length="46" mass="5370">DLHRTLRRTRRPPRLPPDHRVRAGGRCRDPDPRRRVPPPVRGVCGL</sequence>
<feature type="non-terminal residue" evidence="2">
    <location>
        <position position="1"/>
    </location>
</feature>
<evidence type="ECO:0000256" key="1">
    <source>
        <dbReference type="SAM" id="MobiDB-lite"/>
    </source>
</evidence>
<feature type="compositionally biased region" description="Basic residues" evidence="1">
    <location>
        <begin position="1"/>
        <end position="13"/>
    </location>
</feature>
<dbReference type="EMBL" id="CADCUP010000120">
    <property type="protein sequence ID" value="CAA9393927.1"/>
    <property type="molecule type" value="Genomic_DNA"/>
</dbReference>
<evidence type="ECO:0000313" key="2">
    <source>
        <dbReference type="EMBL" id="CAA9393927.1"/>
    </source>
</evidence>
<accession>A0A6J4NUA8</accession>
<feature type="non-terminal residue" evidence="2">
    <location>
        <position position="46"/>
    </location>
</feature>
<feature type="region of interest" description="Disordered" evidence="1">
    <location>
        <begin position="1"/>
        <end position="46"/>
    </location>
</feature>